<dbReference type="InterPro" id="IPR014284">
    <property type="entry name" value="RNA_pol_sigma-70_dom"/>
</dbReference>
<dbReference type="InterPro" id="IPR013249">
    <property type="entry name" value="RNA_pol_sigma70_r4_t2"/>
</dbReference>
<evidence type="ECO:0000256" key="4">
    <source>
        <dbReference type="ARBA" id="ARBA00023163"/>
    </source>
</evidence>
<dbReference type="RefSeq" id="WP_107216163.1">
    <property type="nucleotide sequence ID" value="NZ_KZ686270.1"/>
</dbReference>
<dbReference type="GO" id="GO:0016987">
    <property type="term" value="F:sigma factor activity"/>
    <property type="evidence" value="ECO:0007669"/>
    <property type="project" value="UniProtKB-KW"/>
</dbReference>
<dbReference type="GO" id="GO:0006352">
    <property type="term" value="P:DNA-templated transcription initiation"/>
    <property type="evidence" value="ECO:0007669"/>
    <property type="project" value="InterPro"/>
</dbReference>
<evidence type="ECO:0000259" key="6">
    <source>
        <dbReference type="Pfam" id="PF08281"/>
    </source>
</evidence>
<accession>A0A2T3HI31</accession>
<evidence type="ECO:0000313" key="8">
    <source>
        <dbReference type="Proteomes" id="UP000240912"/>
    </source>
</evidence>
<dbReference type="Pfam" id="PF08281">
    <property type="entry name" value="Sigma70_r4_2"/>
    <property type="match status" value="1"/>
</dbReference>
<evidence type="ECO:0008006" key="9">
    <source>
        <dbReference type="Google" id="ProtNLM"/>
    </source>
</evidence>
<dbReference type="InterPro" id="IPR039425">
    <property type="entry name" value="RNA_pol_sigma-70-like"/>
</dbReference>
<dbReference type="Proteomes" id="UP000240912">
    <property type="component" value="Unassembled WGS sequence"/>
</dbReference>
<dbReference type="PANTHER" id="PTHR43133">
    <property type="entry name" value="RNA POLYMERASE ECF-TYPE SIGMA FACTO"/>
    <property type="match status" value="1"/>
</dbReference>
<evidence type="ECO:0000313" key="7">
    <source>
        <dbReference type="EMBL" id="PST82041.1"/>
    </source>
</evidence>
<dbReference type="CDD" id="cd06171">
    <property type="entry name" value="Sigma70_r4"/>
    <property type="match status" value="1"/>
</dbReference>
<dbReference type="SUPFAM" id="SSF88946">
    <property type="entry name" value="Sigma2 domain of RNA polymerase sigma factors"/>
    <property type="match status" value="1"/>
</dbReference>
<dbReference type="Gene3D" id="1.10.10.10">
    <property type="entry name" value="Winged helix-like DNA-binding domain superfamily/Winged helix DNA-binding domain"/>
    <property type="match status" value="1"/>
</dbReference>
<comment type="similarity">
    <text evidence="1">Belongs to the sigma-70 factor family. ECF subfamily.</text>
</comment>
<protein>
    <recommendedName>
        <fullName evidence="9">RNA polymerase sigma-70 factor</fullName>
    </recommendedName>
</protein>
<keyword evidence="4" id="KW-0804">Transcription</keyword>
<dbReference type="SUPFAM" id="SSF88659">
    <property type="entry name" value="Sigma3 and sigma4 domains of RNA polymerase sigma factors"/>
    <property type="match status" value="1"/>
</dbReference>
<proteinExistence type="inferred from homology"/>
<evidence type="ECO:0000256" key="1">
    <source>
        <dbReference type="ARBA" id="ARBA00010641"/>
    </source>
</evidence>
<dbReference type="PANTHER" id="PTHR43133:SF46">
    <property type="entry name" value="RNA POLYMERASE SIGMA-70 FACTOR ECF SUBFAMILY"/>
    <property type="match status" value="1"/>
</dbReference>
<dbReference type="GO" id="GO:0003677">
    <property type="term" value="F:DNA binding"/>
    <property type="evidence" value="ECO:0007669"/>
    <property type="project" value="InterPro"/>
</dbReference>
<keyword evidence="2" id="KW-0805">Transcription regulation</keyword>
<dbReference type="EMBL" id="PYLS01000006">
    <property type="protein sequence ID" value="PST82041.1"/>
    <property type="molecule type" value="Genomic_DNA"/>
</dbReference>
<dbReference type="OrthoDB" id="663247at2"/>
<dbReference type="Gene3D" id="1.10.1740.10">
    <property type="match status" value="1"/>
</dbReference>
<sequence>MDLALAIKYGDEAAFEQVYQQFRRKGYYYFLRKTNSAEDAKDLLQTTFLRLWQYRHIINPDFSIDNQLFYIARTVLIDHIRKANRQEEISLTVHAGLQRKEEENFQAMEFDVRRRVEVILGTMPELRSKVFRLHKIEGYSYKEIAQLLEISEKSVDNHLSKALRKLREDLSLPLFLILLFFK</sequence>
<dbReference type="InterPro" id="IPR013324">
    <property type="entry name" value="RNA_pol_sigma_r3/r4-like"/>
</dbReference>
<gene>
    <name evidence="7" type="ORF">C7T94_14590</name>
</gene>
<keyword evidence="3" id="KW-0731">Sigma factor</keyword>
<dbReference type="Pfam" id="PF04542">
    <property type="entry name" value="Sigma70_r2"/>
    <property type="match status" value="1"/>
</dbReference>
<reference evidence="7 8" key="1">
    <citation type="submission" date="2018-03" db="EMBL/GenBank/DDBJ databases">
        <authorList>
            <person name="Keele B.F."/>
        </authorList>
    </citation>
    <scope>NUCLEOTIDE SEQUENCE [LARGE SCALE GENOMIC DNA]</scope>
    <source>
        <strain evidence="7 8">YL28-9</strain>
    </source>
</reference>
<organism evidence="7 8">
    <name type="scientific">Pedobacter yulinensis</name>
    <dbReference type="NCBI Taxonomy" id="2126353"/>
    <lineage>
        <taxon>Bacteria</taxon>
        <taxon>Pseudomonadati</taxon>
        <taxon>Bacteroidota</taxon>
        <taxon>Sphingobacteriia</taxon>
        <taxon>Sphingobacteriales</taxon>
        <taxon>Sphingobacteriaceae</taxon>
        <taxon>Pedobacter</taxon>
    </lineage>
</organism>
<evidence type="ECO:0000259" key="5">
    <source>
        <dbReference type="Pfam" id="PF04542"/>
    </source>
</evidence>
<dbReference type="InterPro" id="IPR013325">
    <property type="entry name" value="RNA_pol_sigma_r2"/>
</dbReference>
<comment type="caution">
    <text evidence="7">The sequence shown here is derived from an EMBL/GenBank/DDBJ whole genome shotgun (WGS) entry which is preliminary data.</text>
</comment>
<keyword evidence="8" id="KW-1185">Reference proteome</keyword>
<evidence type="ECO:0000256" key="3">
    <source>
        <dbReference type="ARBA" id="ARBA00023082"/>
    </source>
</evidence>
<feature type="domain" description="RNA polymerase sigma factor 70 region 4 type 2" evidence="6">
    <location>
        <begin position="114"/>
        <end position="166"/>
    </location>
</feature>
<feature type="domain" description="RNA polymerase sigma-70 region 2" evidence="5">
    <location>
        <begin position="19"/>
        <end position="85"/>
    </location>
</feature>
<evidence type="ECO:0000256" key="2">
    <source>
        <dbReference type="ARBA" id="ARBA00023015"/>
    </source>
</evidence>
<dbReference type="InterPro" id="IPR007627">
    <property type="entry name" value="RNA_pol_sigma70_r2"/>
</dbReference>
<name>A0A2T3HI31_9SPHI</name>
<dbReference type="NCBIfam" id="TIGR02937">
    <property type="entry name" value="sigma70-ECF"/>
    <property type="match status" value="1"/>
</dbReference>
<dbReference type="AlphaFoldDB" id="A0A2T3HI31"/>
<dbReference type="InterPro" id="IPR036388">
    <property type="entry name" value="WH-like_DNA-bd_sf"/>
</dbReference>